<comment type="similarity">
    <text evidence="2">Belongs to the unc-93 family.</text>
</comment>
<evidence type="ECO:0000256" key="8">
    <source>
        <dbReference type="ARBA" id="ARBA00041910"/>
    </source>
</evidence>
<evidence type="ECO:0000256" key="4">
    <source>
        <dbReference type="ARBA" id="ARBA00022989"/>
    </source>
</evidence>
<dbReference type="PANTHER" id="PTHR23294:SF0">
    <property type="entry name" value="UNC93-LIKE PROTEIN MFSD11"/>
    <property type="match status" value="1"/>
</dbReference>
<dbReference type="EMBL" id="MTYJ01000032">
    <property type="protein sequence ID" value="OQV20208.1"/>
    <property type="molecule type" value="Genomic_DNA"/>
</dbReference>
<evidence type="ECO:0000256" key="5">
    <source>
        <dbReference type="ARBA" id="ARBA00023136"/>
    </source>
</evidence>
<feature type="transmembrane region" description="Helical" evidence="9">
    <location>
        <begin position="137"/>
        <end position="154"/>
    </location>
</feature>
<evidence type="ECO:0000313" key="11">
    <source>
        <dbReference type="Proteomes" id="UP000192578"/>
    </source>
</evidence>
<dbReference type="Gene3D" id="1.20.1250.20">
    <property type="entry name" value="MFS general substrate transporter like domains"/>
    <property type="match status" value="2"/>
</dbReference>
<dbReference type="OrthoDB" id="196103at2759"/>
<name>A0A1W0WYD2_HYPEX</name>
<keyword evidence="6" id="KW-0325">Glycoprotein</keyword>
<dbReference type="Proteomes" id="UP000192578">
    <property type="component" value="Unassembled WGS sequence"/>
</dbReference>
<keyword evidence="3 9" id="KW-0812">Transmembrane</keyword>
<keyword evidence="4 9" id="KW-1133">Transmembrane helix</keyword>
<evidence type="ECO:0000256" key="9">
    <source>
        <dbReference type="SAM" id="Phobius"/>
    </source>
</evidence>
<keyword evidence="5 9" id="KW-0472">Membrane</keyword>
<organism evidence="10 11">
    <name type="scientific">Hypsibius exemplaris</name>
    <name type="common">Freshwater tardigrade</name>
    <dbReference type="NCBI Taxonomy" id="2072580"/>
    <lineage>
        <taxon>Eukaryota</taxon>
        <taxon>Metazoa</taxon>
        <taxon>Ecdysozoa</taxon>
        <taxon>Tardigrada</taxon>
        <taxon>Eutardigrada</taxon>
        <taxon>Parachela</taxon>
        <taxon>Hypsibioidea</taxon>
        <taxon>Hypsibiidae</taxon>
        <taxon>Hypsibius</taxon>
    </lineage>
</organism>
<dbReference type="InterPro" id="IPR036259">
    <property type="entry name" value="MFS_trans_sf"/>
</dbReference>
<feature type="transmembrane region" description="Helical" evidence="9">
    <location>
        <begin position="465"/>
        <end position="486"/>
    </location>
</feature>
<feature type="transmembrane region" description="Helical" evidence="9">
    <location>
        <begin position="228"/>
        <end position="249"/>
    </location>
</feature>
<evidence type="ECO:0000256" key="2">
    <source>
        <dbReference type="ARBA" id="ARBA00009172"/>
    </source>
</evidence>
<dbReference type="AlphaFoldDB" id="A0A1W0WYD2"/>
<accession>A0A1W0WYD2</accession>
<dbReference type="InterPro" id="IPR051617">
    <property type="entry name" value="UNC-93-like_regulator"/>
</dbReference>
<keyword evidence="11" id="KW-1185">Reference proteome</keyword>
<sequence>MGTPEVTVPVKPFYFNFGLEEDRDQAFEDAMNDSFSATLGSVTPTSVTSSRSNSEKNSCCNRKMLNIVLLGLGFCCTFGPMQICMLAQTVILNSVRDEYFTGTSTFGYLSLGITFTAMTISFFLAPALSVLAGPKNAMLIGAACLTLSISSFVRPLEITLYIGSVAQGIGCGIIWTVYGHFLTENSTLKTMGRNTGIFWVLFEIGPVSLNIFYVFITQGATTITEEMRHLLFMVLLPVSAIGICTFACLDTCLPKSSEEAEPKKLTIYKTTKSNRLLLAKEALRDEVRMAFTKEMFMLIPIFVYMGVELTFYINVFGTSLGYSRQFGDLRESLVGLHGLFVAVGQMAGGLVYGLLGGCQRKYGRDTGILLALLLHMVGFYLAYLVIPERAAFDMTSDHSLVPPSPYLALTCSFLFGFGDAGWNNPLFAVFGILYPQNPVAAFAIFQAYQSFGNVIAFAYSGAIRIPYQLLIVTVLGIFGAFGFFFVDWKIVSDEKKLKQSLAKSLVLVVDKPIRSDNSPPQSTIL</sequence>
<proteinExistence type="inferred from homology"/>
<evidence type="ECO:0000313" key="10">
    <source>
        <dbReference type="EMBL" id="OQV20208.1"/>
    </source>
</evidence>
<feature type="transmembrane region" description="Helical" evidence="9">
    <location>
        <begin position="406"/>
        <end position="427"/>
    </location>
</feature>
<dbReference type="SUPFAM" id="SSF103473">
    <property type="entry name" value="MFS general substrate transporter"/>
    <property type="match status" value="1"/>
</dbReference>
<dbReference type="PANTHER" id="PTHR23294">
    <property type="entry name" value="ET TRANSLATION PRODUCT-RELATED"/>
    <property type="match status" value="1"/>
</dbReference>
<dbReference type="GO" id="GO:0016020">
    <property type="term" value="C:membrane"/>
    <property type="evidence" value="ECO:0007669"/>
    <property type="project" value="UniProtKB-SubCell"/>
</dbReference>
<reference evidence="11" key="1">
    <citation type="submission" date="2017-01" db="EMBL/GenBank/DDBJ databases">
        <title>Comparative genomics of anhydrobiosis in the tardigrade Hypsibius dujardini.</title>
        <authorList>
            <person name="Yoshida Y."/>
            <person name="Koutsovoulos G."/>
            <person name="Laetsch D."/>
            <person name="Stevens L."/>
            <person name="Kumar S."/>
            <person name="Horikawa D."/>
            <person name="Ishino K."/>
            <person name="Komine S."/>
            <person name="Tomita M."/>
            <person name="Blaxter M."/>
            <person name="Arakawa K."/>
        </authorList>
    </citation>
    <scope>NUCLEOTIDE SEQUENCE [LARGE SCALE GENOMIC DNA]</scope>
    <source>
        <strain evidence="11">Z151</strain>
    </source>
</reference>
<feature type="transmembrane region" description="Helical" evidence="9">
    <location>
        <begin position="106"/>
        <end position="125"/>
    </location>
</feature>
<feature type="transmembrane region" description="Helical" evidence="9">
    <location>
        <begin position="295"/>
        <end position="313"/>
    </location>
</feature>
<dbReference type="Pfam" id="PF05978">
    <property type="entry name" value="UNC-93"/>
    <property type="match status" value="1"/>
</dbReference>
<dbReference type="InterPro" id="IPR010291">
    <property type="entry name" value="Ion_channel_UNC-93"/>
</dbReference>
<feature type="transmembrane region" description="Helical" evidence="9">
    <location>
        <begin position="333"/>
        <end position="355"/>
    </location>
</feature>
<feature type="transmembrane region" description="Helical" evidence="9">
    <location>
        <begin position="160"/>
        <end position="183"/>
    </location>
</feature>
<comment type="subcellular location">
    <subcellularLocation>
        <location evidence="1">Membrane</location>
        <topology evidence="1">Multi-pass membrane protein</topology>
    </subcellularLocation>
</comment>
<evidence type="ECO:0000256" key="6">
    <source>
        <dbReference type="ARBA" id="ARBA00023180"/>
    </source>
</evidence>
<protein>
    <recommendedName>
        <fullName evidence="7">UNC93-like protein MFSD11</fullName>
    </recommendedName>
    <alternativeName>
        <fullName evidence="8">Major facilitator superfamily domain-containing protein 11</fullName>
    </alternativeName>
</protein>
<evidence type="ECO:0000256" key="1">
    <source>
        <dbReference type="ARBA" id="ARBA00004141"/>
    </source>
</evidence>
<evidence type="ECO:0000256" key="3">
    <source>
        <dbReference type="ARBA" id="ARBA00022692"/>
    </source>
</evidence>
<feature type="transmembrane region" description="Helical" evidence="9">
    <location>
        <begin position="67"/>
        <end position="91"/>
    </location>
</feature>
<gene>
    <name evidence="10" type="ORF">BV898_05764</name>
</gene>
<feature type="transmembrane region" description="Helical" evidence="9">
    <location>
        <begin position="195"/>
        <end position="216"/>
    </location>
</feature>
<evidence type="ECO:0000256" key="7">
    <source>
        <dbReference type="ARBA" id="ARBA00040302"/>
    </source>
</evidence>
<comment type="caution">
    <text evidence="10">The sequence shown here is derived from an EMBL/GenBank/DDBJ whole genome shotgun (WGS) entry which is preliminary data.</text>
</comment>
<feature type="transmembrane region" description="Helical" evidence="9">
    <location>
        <begin position="367"/>
        <end position="386"/>
    </location>
</feature>